<sequence>MGVALVILLSLVFFGHVSAGGVYCAKKARAHAAAMGLEFPGGYHTAHYGPRTGKMASGSQPYSHEEHRGAAVKPMMASYGENHPGLRSVDEGIHEQAHPRGSESTFPLSRGTSNQVQSQYAADPAPWPPRGRPVINRKFNFQGVKHAAPSVLPAAPGQSSTASWDPQGQTQPGSFVYREHDLVVDESAPNRHGVFWSGFALPQSQGQGLYRRDLTGYGPGREVAAPGSAGSAERDRIPALSRSPALDWMRSIRVPSENVQLFMQRYPIIRQVGTKFRSS</sequence>
<gene>
    <name evidence="3" type="ORF">D4764_10G0010850</name>
</gene>
<evidence type="ECO:0000256" key="2">
    <source>
        <dbReference type="SAM" id="SignalP"/>
    </source>
</evidence>
<evidence type="ECO:0000313" key="3">
    <source>
        <dbReference type="EMBL" id="TWW80055.1"/>
    </source>
</evidence>
<feature type="region of interest" description="Disordered" evidence="1">
    <location>
        <begin position="94"/>
        <end position="113"/>
    </location>
</feature>
<dbReference type="EMBL" id="RHFK02000002">
    <property type="protein sequence ID" value="TWW80055.1"/>
    <property type="molecule type" value="Genomic_DNA"/>
</dbReference>
<reference evidence="3 4" key="1">
    <citation type="submission" date="2019-04" db="EMBL/GenBank/DDBJ databases">
        <title>Chromosome genome assembly for Takifugu flavidus.</title>
        <authorList>
            <person name="Xiao S."/>
        </authorList>
    </citation>
    <scope>NUCLEOTIDE SEQUENCE [LARGE SCALE GENOMIC DNA]</scope>
    <source>
        <strain evidence="3">HTHZ2018</strain>
        <tissue evidence="3">Muscle</tissue>
    </source>
</reference>
<evidence type="ECO:0000256" key="1">
    <source>
        <dbReference type="SAM" id="MobiDB-lite"/>
    </source>
</evidence>
<dbReference type="AlphaFoldDB" id="A0A5C6PKT2"/>
<feature type="compositionally biased region" description="Polar residues" evidence="1">
    <location>
        <begin position="157"/>
        <end position="171"/>
    </location>
</feature>
<keyword evidence="4" id="KW-1185">Reference proteome</keyword>
<dbReference type="Proteomes" id="UP000324091">
    <property type="component" value="Chromosome 10"/>
</dbReference>
<organism evidence="3 4">
    <name type="scientific">Takifugu flavidus</name>
    <name type="common">sansaifugu</name>
    <dbReference type="NCBI Taxonomy" id="433684"/>
    <lineage>
        <taxon>Eukaryota</taxon>
        <taxon>Metazoa</taxon>
        <taxon>Chordata</taxon>
        <taxon>Craniata</taxon>
        <taxon>Vertebrata</taxon>
        <taxon>Euteleostomi</taxon>
        <taxon>Actinopterygii</taxon>
        <taxon>Neopterygii</taxon>
        <taxon>Teleostei</taxon>
        <taxon>Neoteleostei</taxon>
        <taxon>Acanthomorphata</taxon>
        <taxon>Eupercaria</taxon>
        <taxon>Tetraodontiformes</taxon>
        <taxon>Tetradontoidea</taxon>
        <taxon>Tetraodontidae</taxon>
        <taxon>Takifugu</taxon>
    </lineage>
</organism>
<feature type="chain" id="PRO_5022662300" evidence="2">
    <location>
        <begin position="20"/>
        <end position="279"/>
    </location>
</feature>
<comment type="caution">
    <text evidence="3">The sequence shown here is derived from an EMBL/GenBank/DDBJ whole genome shotgun (WGS) entry which is preliminary data.</text>
</comment>
<feature type="compositionally biased region" description="Polar residues" evidence="1">
    <location>
        <begin position="102"/>
        <end position="113"/>
    </location>
</feature>
<keyword evidence="2" id="KW-0732">Signal</keyword>
<name>A0A5C6PKT2_9TELE</name>
<protein>
    <submittedName>
        <fullName evidence="3">Uncharacterized protein</fullName>
    </submittedName>
</protein>
<feature type="region of interest" description="Disordered" evidence="1">
    <location>
        <begin position="151"/>
        <end position="171"/>
    </location>
</feature>
<evidence type="ECO:0000313" key="4">
    <source>
        <dbReference type="Proteomes" id="UP000324091"/>
    </source>
</evidence>
<proteinExistence type="predicted"/>
<feature type="signal peptide" evidence="2">
    <location>
        <begin position="1"/>
        <end position="19"/>
    </location>
</feature>
<accession>A0A5C6PKT2</accession>